<reference evidence="10 11" key="2">
    <citation type="journal article" date="2021" name="J. Hered.">
        <title>Feather Gene Expression Elucidates the Developmental Basis of Plumage Iridescence in African Starlings.</title>
        <authorList>
            <person name="Rubenstein D.R."/>
            <person name="Corvelo A."/>
            <person name="MacManes M.D."/>
            <person name="Maia R."/>
            <person name="Narzisi G."/>
            <person name="Rousaki A."/>
            <person name="Vandenabeele P."/>
            <person name="Shawkey M.D."/>
            <person name="Solomon J."/>
        </authorList>
    </citation>
    <scope>NUCLEOTIDE SEQUENCE [LARGE SCALE GENOMIC DNA]</scope>
    <source>
        <strain evidence="10">SS15</strain>
    </source>
</reference>
<dbReference type="GO" id="GO:0005730">
    <property type="term" value="C:nucleolus"/>
    <property type="evidence" value="ECO:0007669"/>
    <property type="project" value="UniProtKB-SubCell"/>
</dbReference>
<organism evidence="9">
    <name type="scientific">Lamprotornis superbus</name>
    <dbReference type="NCBI Taxonomy" id="245042"/>
    <lineage>
        <taxon>Eukaryota</taxon>
        <taxon>Metazoa</taxon>
        <taxon>Chordata</taxon>
        <taxon>Craniata</taxon>
        <taxon>Vertebrata</taxon>
        <taxon>Euteleostomi</taxon>
        <taxon>Archelosauria</taxon>
        <taxon>Archosauria</taxon>
        <taxon>Dinosauria</taxon>
        <taxon>Saurischia</taxon>
        <taxon>Theropoda</taxon>
        <taxon>Coelurosauria</taxon>
        <taxon>Aves</taxon>
        <taxon>Neognathae</taxon>
        <taxon>Neoaves</taxon>
        <taxon>Telluraves</taxon>
        <taxon>Australaves</taxon>
        <taxon>Passeriformes</taxon>
        <taxon>Sturnidae</taxon>
        <taxon>Lamprotornis</taxon>
    </lineage>
</organism>
<dbReference type="OrthoDB" id="48562at2759"/>
<feature type="region of interest" description="Disordered" evidence="8">
    <location>
        <begin position="1"/>
        <end position="85"/>
    </location>
</feature>
<reference evidence="10" key="3">
    <citation type="submission" date="2022-01" db="EMBL/GenBank/DDBJ databases">
        <authorList>
            <person name="Rubenstein D.R."/>
        </authorList>
    </citation>
    <scope>NUCLEOTIDE SEQUENCE</scope>
    <source>
        <strain evidence="10">SS15</strain>
        <tissue evidence="10">Liver</tissue>
    </source>
</reference>
<feature type="compositionally biased region" description="Basic residues" evidence="8">
    <location>
        <begin position="44"/>
        <end position="55"/>
    </location>
</feature>
<proteinExistence type="inferred from homology"/>
<evidence type="ECO:0000256" key="3">
    <source>
        <dbReference type="ARBA" id="ARBA00006852"/>
    </source>
</evidence>
<dbReference type="InterPro" id="IPR019532">
    <property type="entry name" value="Nucl_RNA-splicing_assoc_SR-25"/>
</dbReference>
<dbReference type="EMBL" id="JADDUC010000008">
    <property type="protein sequence ID" value="KAG0132499.1"/>
    <property type="molecule type" value="Genomic_DNA"/>
</dbReference>
<dbReference type="GO" id="GO:0006397">
    <property type="term" value="P:mRNA processing"/>
    <property type="evidence" value="ECO:0007669"/>
    <property type="project" value="UniProtKB-KW"/>
</dbReference>
<dbReference type="AlphaFoldDB" id="A0A835P161"/>
<accession>A0A835P161</accession>
<evidence type="ECO:0000313" key="11">
    <source>
        <dbReference type="Proteomes" id="UP000618051"/>
    </source>
</evidence>
<keyword evidence="7" id="KW-0539">Nucleus</keyword>
<feature type="compositionally biased region" description="Basic residues" evidence="8">
    <location>
        <begin position="1"/>
        <end position="18"/>
    </location>
</feature>
<evidence type="ECO:0000256" key="7">
    <source>
        <dbReference type="ARBA" id="ARBA00023242"/>
    </source>
</evidence>
<reference evidence="9" key="1">
    <citation type="submission" date="2020-10" db="EMBL/GenBank/DDBJ databases">
        <title>Feather gene expression reveals the developmental basis of iridescence in African starlings.</title>
        <authorList>
            <person name="Rubenstein D.R."/>
        </authorList>
    </citation>
    <scope>NUCLEOTIDE SEQUENCE</scope>
    <source>
        <strain evidence="9">SS15</strain>
        <tissue evidence="9">Liver</tissue>
    </source>
</reference>
<evidence type="ECO:0000256" key="8">
    <source>
        <dbReference type="SAM" id="MobiDB-lite"/>
    </source>
</evidence>
<evidence type="ECO:0000256" key="5">
    <source>
        <dbReference type="ARBA" id="ARBA00022664"/>
    </source>
</evidence>
<comment type="similarity">
    <text evidence="3">Belongs to the ARL6IP4 family.</text>
</comment>
<sequence>MAHSRSRKRSRSRSKSNSRSRQERKEKKRRKSSKDSQRGSSSPPRKRISGPHGHKSSLAAAREALTDEQKSRIQAMKPMTKEEWDARQSVIRRVVDPETGRTRLIKGDGEVLEEIVSKERHKEINKVRTGMLQ</sequence>
<dbReference type="EMBL" id="JADDUC020000020">
    <property type="protein sequence ID" value="KAI1233144.1"/>
    <property type="molecule type" value="Genomic_DNA"/>
</dbReference>
<evidence type="ECO:0000256" key="1">
    <source>
        <dbReference type="ARBA" id="ARBA00004324"/>
    </source>
</evidence>
<protein>
    <recommendedName>
        <fullName evidence="4">ADP-ribosylation factor-like protein 6-interacting protein 4</fullName>
    </recommendedName>
</protein>
<dbReference type="GO" id="GO:0008380">
    <property type="term" value="P:RNA splicing"/>
    <property type="evidence" value="ECO:0007669"/>
    <property type="project" value="UniProtKB-KW"/>
</dbReference>
<keyword evidence="6" id="KW-0508">mRNA splicing</keyword>
<dbReference type="Pfam" id="PF10500">
    <property type="entry name" value="SR-25"/>
    <property type="match status" value="1"/>
</dbReference>
<evidence type="ECO:0000256" key="6">
    <source>
        <dbReference type="ARBA" id="ARBA00023187"/>
    </source>
</evidence>
<dbReference type="Proteomes" id="UP000618051">
    <property type="component" value="Unassembled WGS sequence"/>
</dbReference>
<comment type="caution">
    <text evidence="9">The sequence shown here is derived from an EMBL/GenBank/DDBJ whole genome shotgun (WGS) entry which is preliminary data.</text>
</comment>
<dbReference type="GO" id="GO:0016607">
    <property type="term" value="C:nuclear speck"/>
    <property type="evidence" value="ECO:0007669"/>
    <property type="project" value="UniProtKB-SubCell"/>
</dbReference>
<evidence type="ECO:0000313" key="10">
    <source>
        <dbReference type="EMBL" id="KAI1233144.1"/>
    </source>
</evidence>
<keyword evidence="5" id="KW-0507">mRNA processing</keyword>
<evidence type="ECO:0000256" key="4">
    <source>
        <dbReference type="ARBA" id="ARBA00017993"/>
    </source>
</evidence>
<evidence type="ECO:0000256" key="2">
    <source>
        <dbReference type="ARBA" id="ARBA00004604"/>
    </source>
</evidence>
<evidence type="ECO:0000313" key="9">
    <source>
        <dbReference type="EMBL" id="KAG0132499.1"/>
    </source>
</evidence>
<gene>
    <name evidence="10" type="ORF">IHE44_0006340</name>
    <name evidence="9" type="ORF">IHE44_013384</name>
</gene>
<comment type="subcellular location">
    <subcellularLocation>
        <location evidence="1">Nucleus speckle</location>
    </subcellularLocation>
    <subcellularLocation>
        <location evidence="2">Nucleus</location>
        <location evidence="2">Nucleolus</location>
    </subcellularLocation>
</comment>
<keyword evidence="11" id="KW-1185">Reference proteome</keyword>
<name>A0A835P161_9PASS</name>